<reference evidence="2" key="1">
    <citation type="journal article" date="2014" name="Int. J. Syst. Evol. Microbiol.">
        <title>Complete genome sequence of Corynebacterium casei LMG S-19264T (=DSM 44701T), isolated from a smear-ripened cheese.</title>
        <authorList>
            <consortium name="US DOE Joint Genome Institute (JGI-PGF)"/>
            <person name="Walter F."/>
            <person name="Albersmeier A."/>
            <person name="Kalinowski J."/>
            <person name="Ruckert C."/>
        </authorList>
    </citation>
    <scope>NUCLEOTIDE SEQUENCE</scope>
    <source>
        <strain evidence="2">KCTC 32255</strain>
    </source>
</reference>
<sequence length="105" mass="11162">METIDPHIADEGGGIGGLRRFDAQNRADTGAGMRGGPHQMRALSFAEQRERSVDPERLREPQGPVDDNGGRAAFIGAAQRFAIIAAAIEPRPELADADRTLAQAG</sequence>
<feature type="region of interest" description="Disordered" evidence="1">
    <location>
        <begin position="1"/>
        <end position="70"/>
    </location>
</feature>
<dbReference type="AlphaFoldDB" id="A0A918PBF1"/>
<evidence type="ECO:0000313" key="2">
    <source>
        <dbReference type="EMBL" id="GGY96746.1"/>
    </source>
</evidence>
<organism evidence="2 3">
    <name type="scientific">Novosphingobium colocasiae</name>
    <dbReference type="NCBI Taxonomy" id="1256513"/>
    <lineage>
        <taxon>Bacteria</taxon>
        <taxon>Pseudomonadati</taxon>
        <taxon>Pseudomonadota</taxon>
        <taxon>Alphaproteobacteria</taxon>
        <taxon>Sphingomonadales</taxon>
        <taxon>Sphingomonadaceae</taxon>
        <taxon>Novosphingobium</taxon>
    </lineage>
</organism>
<feature type="compositionally biased region" description="Basic and acidic residues" evidence="1">
    <location>
        <begin position="47"/>
        <end position="60"/>
    </location>
</feature>
<dbReference type="Proteomes" id="UP000648075">
    <property type="component" value="Unassembled WGS sequence"/>
</dbReference>
<keyword evidence="3" id="KW-1185">Reference proteome</keyword>
<gene>
    <name evidence="2" type="ORF">GCM10011614_09550</name>
</gene>
<reference evidence="2" key="2">
    <citation type="submission" date="2020-09" db="EMBL/GenBank/DDBJ databases">
        <authorList>
            <person name="Sun Q."/>
            <person name="Kim S."/>
        </authorList>
    </citation>
    <scope>NUCLEOTIDE SEQUENCE</scope>
    <source>
        <strain evidence="2">KCTC 32255</strain>
    </source>
</reference>
<comment type="caution">
    <text evidence="2">The sequence shown here is derived from an EMBL/GenBank/DDBJ whole genome shotgun (WGS) entry which is preliminary data.</text>
</comment>
<accession>A0A918PBF1</accession>
<dbReference type="EMBL" id="BMZA01000002">
    <property type="protein sequence ID" value="GGY96746.1"/>
    <property type="molecule type" value="Genomic_DNA"/>
</dbReference>
<proteinExistence type="predicted"/>
<name>A0A918PBF1_9SPHN</name>
<evidence type="ECO:0000313" key="3">
    <source>
        <dbReference type="Proteomes" id="UP000648075"/>
    </source>
</evidence>
<protein>
    <submittedName>
        <fullName evidence="2">Uncharacterized protein</fullName>
    </submittedName>
</protein>
<feature type="compositionally biased region" description="Basic and acidic residues" evidence="1">
    <location>
        <begin position="1"/>
        <end position="10"/>
    </location>
</feature>
<evidence type="ECO:0000256" key="1">
    <source>
        <dbReference type="SAM" id="MobiDB-lite"/>
    </source>
</evidence>